<keyword evidence="3 6" id="KW-0812">Transmembrane</keyword>
<dbReference type="GO" id="GO:0016780">
    <property type="term" value="F:phosphotransferase activity, for other substituted phosphate groups"/>
    <property type="evidence" value="ECO:0007669"/>
    <property type="project" value="InterPro"/>
</dbReference>
<proteinExistence type="predicted"/>
<feature type="transmembrane region" description="Helical" evidence="6">
    <location>
        <begin position="60"/>
        <end position="80"/>
    </location>
</feature>
<keyword evidence="2" id="KW-0808">Transferase</keyword>
<accession>A0A2W1NEG4</accession>
<dbReference type="EMBL" id="NHRJ02000002">
    <property type="protein sequence ID" value="PZE22030.1"/>
    <property type="molecule type" value="Genomic_DNA"/>
</dbReference>
<feature type="transmembrane region" description="Helical" evidence="6">
    <location>
        <begin position="200"/>
        <end position="220"/>
    </location>
</feature>
<sequence>MCRRRYAVALVEAARMLTAGYVILLMMSVAFARAALDLVRRFLQDHDMVDLNFRGERIPTACGLLLPLLLAAEVAVRLIADRAVTAGGTGPTVAAAQDAVVFWTYGLGVGLVAFVGFIDDAMGVKHVKGLSGHWSEWREQRVISTGVVKAGGTAIAALWFVLPISRNESIWQIVCQIVMLALMANGVNLLDVRPGRALKVFFLLFAAIAVEATASGYTSWYGWQGALPYVLPVLAGACALFRPDLQGKLMIGDSGANVLGFAAGCWSIMFCSAALQIAMLAACVLLHGLAWRSSLSHAIERHPLLLWLDLLGRGRT</sequence>
<organism evidence="7 8">
    <name type="scientific">Paenibacillus xerothermodurans</name>
    <dbReference type="NCBI Taxonomy" id="1977292"/>
    <lineage>
        <taxon>Bacteria</taxon>
        <taxon>Bacillati</taxon>
        <taxon>Bacillota</taxon>
        <taxon>Bacilli</taxon>
        <taxon>Bacillales</taxon>
        <taxon>Paenibacillaceae</taxon>
        <taxon>Paenibacillus</taxon>
    </lineage>
</organism>
<dbReference type="Pfam" id="PF00953">
    <property type="entry name" value="Glycos_transf_4"/>
    <property type="match status" value="1"/>
</dbReference>
<evidence type="ECO:0000313" key="8">
    <source>
        <dbReference type="Proteomes" id="UP000214746"/>
    </source>
</evidence>
<keyword evidence="8" id="KW-1185">Reference proteome</keyword>
<evidence type="ECO:0000256" key="2">
    <source>
        <dbReference type="ARBA" id="ARBA00022679"/>
    </source>
</evidence>
<evidence type="ECO:0000256" key="5">
    <source>
        <dbReference type="ARBA" id="ARBA00023136"/>
    </source>
</evidence>
<reference evidence="7" key="1">
    <citation type="submission" date="2018-06" db="EMBL/GenBank/DDBJ databases">
        <title>Paenibacillus xerothermodurans sp. nov. an extremely dry heat resistant spore forming bacterium isolated from the soil of Cape Canaveral, Florida.</title>
        <authorList>
            <person name="Seuylemezian A."/>
            <person name="Kaur N."/>
            <person name="Patil P."/>
            <person name="Patil P."/>
            <person name="Mayilraj S."/>
            <person name="Vaishampayan P."/>
        </authorList>
    </citation>
    <scope>NUCLEOTIDE SEQUENCE [LARGE SCALE GENOMIC DNA]</scope>
    <source>
        <strain evidence="7">ATCC 27380</strain>
    </source>
</reference>
<feature type="transmembrane region" description="Helical" evidence="6">
    <location>
        <begin position="20"/>
        <end position="39"/>
    </location>
</feature>
<name>A0A2W1NEG4_PAEXE</name>
<evidence type="ECO:0008006" key="9">
    <source>
        <dbReference type="Google" id="ProtNLM"/>
    </source>
</evidence>
<evidence type="ECO:0000256" key="1">
    <source>
        <dbReference type="ARBA" id="ARBA00004141"/>
    </source>
</evidence>
<dbReference type="GO" id="GO:0016020">
    <property type="term" value="C:membrane"/>
    <property type="evidence" value="ECO:0007669"/>
    <property type="project" value="UniProtKB-SubCell"/>
</dbReference>
<evidence type="ECO:0000256" key="4">
    <source>
        <dbReference type="ARBA" id="ARBA00022989"/>
    </source>
</evidence>
<evidence type="ECO:0000313" key="7">
    <source>
        <dbReference type="EMBL" id="PZE22030.1"/>
    </source>
</evidence>
<dbReference type="Proteomes" id="UP000214746">
    <property type="component" value="Unassembled WGS sequence"/>
</dbReference>
<gene>
    <name evidence="7" type="ORF">CBW46_006440</name>
</gene>
<dbReference type="OrthoDB" id="2679245at2"/>
<evidence type="ECO:0000256" key="6">
    <source>
        <dbReference type="SAM" id="Phobius"/>
    </source>
</evidence>
<keyword evidence="5 6" id="KW-0472">Membrane</keyword>
<dbReference type="AlphaFoldDB" id="A0A2W1NEG4"/>
<feature type="transmembrane region" description="Helical" evidence="6">
    <location>
        <begin position="257"/>
        <end position="290"/>
    </location>
</feature>
<feature type="transmembrane region" description="Helical" evidence="6">
    <location>
        <begin position="170"/>
        <end position="188"/>
    </location>
</feature>
<feature type="transmembrane region" description="Helical" evidence="6">
    <location>
        <begin position="100"/>
        <end position="121"/>
    </location>
</feature>
<evidence type="ECO:0000256" key="3">
    <source>
        <dbReference type="ARBA" id="ARBA00022692"/>
    </source>
</evidence>
<protein>
    <recommendedName>
        <fullName evidence="9">UDP-N-acetylmuramyl pentapeptide phosphotransferase</fullName>
    </recommendedName>
</protein>
<comment type="caution">
    <text evidence="7">The sequence shown here is derived from an EMBL/GenBank/DDBJ whole genome shotgun (WGS) entry which is preliminary data.</text>
</comment>
<keyword evidence="4 6" id="KW-1133">Transmembrane helix</keyword>
<comment type="subcellular location">
    <subcellularLocation>
        <location evidence="1">Membrane</location>
        <topology evidence="1">Multi-pass membrane protein</topology>
    </subcellularLocation>
</comment>
<dbReference type="InterPro" id="IPR000715">
    <property type="entry name" value="Glycosyl_transferase_4"/>
</dbReference>